<proteinExistence type="inferred from homology"/>
<name>X1Q542_9ZZZZ</name>
<dbReference type="PANTHER" id="PTHR43675">
    <property type="entry name" value="ARSENITE METHYLTRANSFERASE"/>
    <property type="match status" value="1"/>
</dbReference>
<comment type="catalytic activity">
    <reaction evidence="6">
        <text>arsenic triglutathione + [thioredoxin]-dithiol + S-adenosyl-L-methionine + 2 H2O = methylarsonous acid + [thioredoxin]-disulfide + 3 glutathione + S-adenosyl-L-homocysteine + H(+)</text>
        <dbReference type="Rhea" id="RHEA:69460"/>
        <dbReference type="Rhea" id="RHEA-COMP:10698"/>
        <dbReference type="Rhea" id="RHEA-COMP:10700"/>
        <dbReference type="ChEBI" id="CHEBI:15377"/>
        <dbReference type="ChEBI" id="CHEBI:15378"/>
        <dbReference type="ChEBI" id="CHEBI:17826"/>
        <dbReference type="ChEBI" id="CHEBI:29950"/>
        <dbReference type="ChEBI" id="CHEBI:50058"/>
        <dbReference type="ChEBI" id="CHEBI:57856"/>
        <dbReference type="ChEBI" id="CHEBI:57925"/>
        <dbReference type="ChEBI" id="CHEBI:59789"/>
        <dbReference type="ChEBI" id="CHEBI:183640"/>
        <dbReference type="EC" id="2.1.1.137"/>
    </reaction>
</comment>
<dbReference type="SUPFAM" id="SSF53335">
    <property type="entry name" value="S-adenosyl-L-methionine-dependent methyltransferases"/>
    <property type="match status" value="1"/>
</dbReference>
<evidence type="ECO:0000256" key="4">
    <source>
        <dbReference type="ARBA" id="ARBA00034521"/>
    </source>
</evidence>
<evidence type="ECO:0000256" key="7">
    <source>
        <dbReference type="ARBA" id="ARBA00047943"/>
    </source>
</evidence>
<sequence length="178" mass="19608">GRVIGIDMTPEMVEKARENAEKGKYENVEFRLGEIENLPAADSSVDIIISNCVINLAPDKNNVFREAYRVLRPGGRVMISDIVLLKELPDSIKSSVEAYVGCVSGAVMRDEYLESLKEAGFQEVRIIDETSFPYESLGSDPAAKATIENLNISPEEVKEAVSSVISINIYGIKPKQNK</sequence>
<evidence type="ECO:0000313" key="10">
    <source>
        <dbReference type="EMBL" id="GAI63617.1"/>
    </source>
</evidence>
<keyword evidence="1" id="KW-0808">Transferase</keyword>
<evidence type="ECO:0000256" key="5">
    <source>
        <dbReference type="ARBA" id="ARBA00034545"/>
    </source>
</evidence>
<dbReference type="EMBL" id="BARW01001767">
    <property type="protein sequence ID" value="GAI63617.1"/>
    <property type="molecule type" value="Genomic_DNA"/>
</dbReference>
<protein>
    <recommendedName>
        <fullName evidence="5">Arsenite methyltransferase</fullName>
        <ecNumber evidence="4">2.1.1.137</ecNumber>
    </recommendedName>
</protein>
<dbReference type="InterPro" id="IPR029063">
    <property type="entry name" value="SAM-dependent_MTases_sf"/>
</dbReference>
<dbReference type="InterPro" id="IPR025714">
    <property type="entry name" value="Methyltranfer_dom"/>
</dbReference>
<feature type="domain" description="Methyltransferase" evidence="9">
    <location>
        <begin position="1"/>
        <end position="120"/>
    </location>
</feature>
<evidence type="ECO:0000256" key="8">
    <source>
        <dbReference type="ARBA" id="ARBA00048428"/>
    </source>
</evidence>
<comment type="catalytic activity">
    <reaction evidence="7">
        <text>arsenic triglutathione + 2 [thioredoxin]-dithiol + 2 S-adenosyl-L-methionine + H2O = dimethylarsinous acid + 2 [thioredoxin]-disulfide + 3 glutathione + 2 S-adenosyl-L-homocysteine + 2 H(+)</text>
        <dbReference type="Rhea" id="RHEA:69464"/>
        <dbReference type="Rhea" id="RHEA-COMP:10698"/>
        <dbReference type="Rhea" id="RHEA-COMP:10700"/>
        <dbReference type="ChEBI" id="CHEBI:15377"/>
        <dbReference type="ChEBI" id="CHEBI:15378"/>
        <dbReference type="ChEBI" id="CHEBI:23808"/>
        <dbReference type="ChEBI" id="CHEBI:29950"/>
        <dbReference type="ChEBI" id="CHEBI:50058"/>
        <dbReference type="ChEBI" id="CHEBI:57856"/>
        <dbReference type="ChEBI" id="CHEBI:57925"/>
        <dbReference type="ChEBI" id="CHEBI:59789"/>
        <dbReference type="ChEBI" id="CHEBI:183640"/>
        <dbReference type="EC" id="2.1.1.137"/>
    </reaction>
</comment>
<dbReference type="PANTHER" id="PTHR43675:SF8">
    <property type="entry name" value="ARSENITE METHYLTRANSFERASE"/>
    <property type="match status" value="1"/>
</dbReference>
<dbReference type="CDD" id="cd02440">
    <property type="entry name" value="AdoMet_MTases"/>
    <property type="match status" value="1"/>
</dbReference>
<feature type="non-terminal residue" evidence="10">
    <location>
        <position position="1"/>
    </location>
</feature>
<dbReference type="InterPro" id="IPR026669">
    <property type="entry name" value="Arsenite_MeTrfase-like"/>
</dbReference>
<dbReference type="Pfam" id="PF13847">
    <property type="entry name" value="Methyltransf_31"/>
    <property type="match status" value="1"/>
</dbReference>
<comment type="catalytic activity">
    <reaction evidence="8">
        <text>arsenic triglutathione + 3 [thioredoxin]-dithiol + 3 S-adenosyl-L-methionine = trimethylarsine + 3 [thioredoxin]-disulfide + 3 glutathione + 3 S-adenosyl-L-homocysteine + 3 H(+)</text>
        <dbReference type="Rhea" id="RHEA:69432"/>
        <dbReference type="Rhea" id="RHEA-COMP:10698"/>
        <dbReference type="Rhea" id="RHEA-COMP:10700"/>
        <dbReference type="ChEBI" id="CHEBI:15378"/>
        <dbReference type="ChEBI" id="CHEBI:27130"/>
        <dbReference type="ChEBI" id="CHEBI:29950"/>
        <dbReference type="ChEBI" id="CHEBI:50058"/>
        <dbReference type="ChEBI" id="CHEBI:57856"/>
        <dbReference type="ChEBI" id="CHEBI:57925"/>
        <dbReference type="ChEBI" id="CHEBI:59789"/>
        <dbReference type="ChEBI" id="CHEBI:183640"/>
        <dbReference type="EC" id="2.1.1.137"/>
    </reaction>
</comment>
<evidence type="ECO:0000256" key="1">
    <source>
        <dbReference type="ARBA" id="ARBA00022679"/>
    </source>
</evidence>
<comment type="caution">
    <text evidence="10">The sequence shown here is derived from an EMBL/GenBank/DDBJ whole genome shotgun (WGS) entry which is preliminary data.</text>
</comment>
<dbReference type="AlphaFoldDB" id="X1Q542"/>
<keyword evidence="2" id="KW-0949">S-adenosyl-L-methionine</keyword>
<accession>X1Q542</accession>
<evidence type="ECO:0000256" key="6">
    <source>
        <dbReference type="ARBA" id="ARBA00047941"/>
    </source>
</evidence>
<reference evidence="10" key="1">
    <citation type="journal article" date="2014" name="Front. Microbiol.">
        <title>High frequency of phylogenetically diverse reductive dehalogenase-homologous genes in deep subseafloor sedimentary metagenomes.</title>
        <authorList>
            <person name="Kawai M."/>
            <person name="Futagami T."/>
            <person name="Toyoda A."/>
            <person name="Takaki Y."/>
            <person name="Nishi S."/>
            <person name="Hori S."/>
            <person name="Arai W."/>
            <person name="Tsubouchi T."/>
            <person name="Morono Y."/>
            <person name="Uchiyama I."/>
            <person name="Ito T."/>
            <person name="Fujiyama A."/>
            <person name="Inagaki F."/>
            <person name="Takami H."/>
        </authorList>
    </citation>
    <scope>NUCLEOTIDE SEQUENCE</scope>
    <source>
        <strain evidence="10">Expedition CK06-06</strain>
    </source>
</reference>
<evidence type="ECO:0000259" key="9">
    <source>
        <dbReference type="Pfam" id="PF13847"/>
    </source>
</evidence>
<evidence type="ECO:0000256" key="2">
    <source>
        <dbReference type="ARBA" id="ARBA00022691"/>
    </source>
</evidence>
<evidence type="ECO:0000256" key="3">
    <source>
        <dbReference type="ARBA" id="ARBA00034487"/>
    </source>
</evidence>
<organism evidence="10">
    <name type="scientific">marine sediment metagenome</name>
    <dbReference type="NCBI Taxonomy" id="412755"/>
    <lineage>
        <taxon>unclassified sequences</taxon>
        <taxon>metagenomes</taxon>
        <taxon>ecological metagenomes</taxon>
    </lineage>
</organism>
<dbReference type="EC" id="2.1.1.137" evidence="4"/>
<dbReference type="GO" id="GO:0030791">
    <property type="term" value="F:arsenite methyltransferase activity"/>
    <property type="evidence" value="ECO:0007669"/>
    <property type="project" value="UniProtKB-EC"/>
</dbReference>
<gene>
    <name evidence="10" type="ORF">S12H4_05375</name>
</gene>
<comment type="similarity">
    <text evidence="3">Belongs to the methyltransferase superfamily. Arsenite methyltransferase family.</text>
</comment>
<dbReference type="Gene3D" id="3.40.50.150">
    <property type="entry name" value="Vaccinia Virus protein VP39"/>
    <property type="match status" value="1"/>
</dbReference>